<feature type="domain" description="DUF7708" evidence="1">
    <location>
        <begin position="107"/>
        <end position="231"/>
    </location>
</feature>
<dbReference type="Pfam" id="PF24809">
    <property type="entry name" value="DUF7708"/>
    <property type="match status" value="1"/>
</dbReference>
<accession>A0A1V6U2K8</accession>
<gene>
    <name evidence="2" type="ORF">PENSTE_c001G09379</name>
</gene>
<dbReference type="AlphaFoldDB" id="A0A1V6U2K8"/>
<dbReference type="OrthoDB" id="4840035at2759"/>
<dbReference type="EMBL" id="MLKD01000001">
    <property type="protein sequence ID" value="OQE32073.1"/>
    <property type="molecule type" value="Genomic_DNA"/>
</dbReference>
<dbReference type="Proteomes" id="UP000191285">
    <property type="component" value="Unassembled WGS sequence"/>
</dbReference>
<evidence type="ECO:0000313" key="2">
    <source>
        <dbReference type="EMBL" id="OQE32073.1"/>
    </source>
</evidence>
<dbReference type="STRING" id="303698.A0A1V6U2K8"/>
<reference evidence="3" key="1">
    <citation type="journal article" date="2017" name="Nat. Microbiol.">
        <title>Global analysis of biosynthetic gene clusters reveals vast potential of secondary metabolite production in Penicillium species.</title>
        <authorList>
            <person name="Nielsen J.C."/>
            <person name="Grijseels S."/>
            <person name="Prigent S."/>
            <person name="Ji B."/>
            <person name="Dainat J."/>
            <person name="Nielsen K.F."/>
            <person name="Frisvad J.C."/>
            <person name="Workman M."/>
            <person name="Nielsen J."/>
        </authorList>
    </citation>
    <scope>NUCLEOTIDE SEQUENCE [LARGE SCALE GENOMIC DNA]</scope>
    <source>
        <strain evidence="3">IBT 24891</strain>
    </source>
</reference>
<dbReference type="InterPro" id="IPR056125">
    <property type="entry name" value="DUF7708"/>
</dbReference>
<sequence>MPPDSFADNPQLLPSQRWDRRYDRKPISKNPIIADLDVEHNELAQTWKTFIRHLPSDDRVDWEHRPQTKDDVNALIRSLQSFWMARPRQRVYSQAKVLCEQFLPTVDTHATLLARLPDSDLYHTPTFYGALQSVLKASSHYPRVMEGLLTALLDIHGALNVFEDPATPLKIEPIAKFYTLIFFFLTEFMDWYVRRSTCQLLKSHSQDVYSEFQHLVNCVQRQAKALSESSDEMDVDEDCEASYSPRALWEDSQMSQVGRQGTERRIAAQNTITRRLIWEIQQDAEQRARIKEQRGQLLAQMLTNVNQQLRTVNEQNSGIVCLTTAAPDLVTSGFEWSRGSKRRLARLELQSASKDLQNFFDSDDQIADFDSEVEVIAEGSVVTSLRKWATSPRSQALAVGGSPSTSFPSPVALISACYASFARHARLPVVAHFCALPTDKVEGMTPHQQGLISLTYSLIRQLIDTLPTVVDSDALLDLSAERFRLLDGTLSSWKAALSLVDTLLHFLPPLLVLVIDGIDRIDDPSTDTALRELIRVLLTHTRHQPQSVDSDSPAQPFLFKVLFTVAGRSSALVETMSENQLVLSEPTQTDEPAVSDPVLTSDLGAVMMNA</sequence>
<proteinExistence type="predicted"/>
<evidence type="ECO:0000313" key="3">
    <source>
        <dbReference type="Proteomes" id="UP000191285"/>
    </source>
</evidence>
<name>A0A1V6U2K8_9EURO</name>
<protein>
    <recommendedName>
        <fullName evidence="1">DUF7708 domain-containing protein</fullName>
    </recommendedName>
</protein>
<keyword evidence="3" id="KW-1185">Reference proteome</keyword>
<organism evidence="2 3">
    <name type="scientific">Penicillium steckii</name>
    <dbReference type="NCBI Taxonomy" id="303698"/>
    <lineage>
        <taxon>Eukaryota</taxon>
        <taxon>Fungi</taxon>
        <taxon>Dikarya</taxon>
        <taxon>Ascomycota</taxon>
        <taxon>Pezizomycotina</taxon>
        <taxon>Eurotiomycetes</taxon>
        <taxon>Eurotiomycetidae</taxon>
        <taxon>Eurotiales</taxon>
        <taxon>Aspergillaceae</taxon>
        <taxon>Penicillium</taxon>
    </lineage>
</organism>
<evidence type="ECO:0000259" key="1">
    <source>
        <dbReference type="Pfam" id="PF24809"/>
    </source>
</evidence>
<comment type="caution">
    <text evidence="2">The sequence shown here is derived from an EMBL/GenBank/DDBJ whole genome shotgun (WGS) entry which is preliminary data.</text>
</comment>